<dbReference type="PANTHER" id="PTHR43333">
    <property type="entry name" value="2-HACID_DH_C DOMAIN-CONTAINING PROTEIN"/>
    <property type="match status" value="1"/>
</dbReference>
<keyword evidence="1" id="KW-0560">Oxidoreductase</keyword>
<dbReference type="PANTHER" id="PTHR43333:SF1">
    <property type="entry name" value="D-ISOMER SPECIFIC 2-HYDROXYACID DEHYDROGENASE NAD-BINDING DOMAIN-CONTAINING PROTEIN"/>
    <property type="match status" value="1"/>
</dbReference>
<dbReference type="Gene3D" id="3.40.50.720">
    <property type="entry name" value="NAD(P)-binding Rossmann-like Domain"/>
    <property type="match status" value="2"/>
</dbReference>
<evidence type="ECO:0000313" key="5">
    <source>
        <dbReference type="Proteomes" id="UP001500767"/>
    </source>
</evidence>
<dbReference type="InterPro" id="IPR036291">
    <property type="entry name" value="NAD(P)-bd_dom_sf"/>
</dbReference>
<dbReference type="Proteomes" id="UP001500767">
    <property type="component" value="Unassembled WGS sequence"/>
</dbReference>
<keyword evidence="5" id="KW-1185">Reference proteome</keyword>
<dbReference type="CDD" id="cd12166">
    <property type="entry name" value="2-Hacid_dh_7"/>
    <property type="match status" value="1"/>
</dbReference>
<dbReference type="EMBL" id="BAAAYR010000001">
    <property type="protein sequence ID" value="GAA3556224.1"/>
    <property type="molecule type" value="Genomic_DNA"/>
</dbReference>
<evidence type="ECO:0000256" key="1">
    <source>
        <dbReference type="ARBA" id="ARBA00023002"/>
    </source>
</evidence>
<organism evidence="4 5">
    <name type="scientific">Microlunatus spumicola</name>
    <dbReference type="NCBI Taxonomy" id="81499"/>
    <lineage>
        <taxon>Bacteria</taxon>
        <taxon>Bacillati</taxon>
        <taxon>Actinomycetota</taxon>
        <taxon>Actinomycetes</taxon>
        <taxon>Propionibacteriales</taxon>
        <taxon>Propionibacteriaceae</taxon>
        <taxon>Microlunatus</taxon>
    </lineage>
</organism>
<reference evidence="5" key="1">
    <citation type="journal article" date="2019" name="Int. J. Syst. Evol. Microbiol.">
        <title>The Global Catalogue of Microorganisms (GCM) 10K type strain sequencing project: providing services to taxonomists for standard genome sequencing and annotation.</title>
        <authorList>
            <consortium name="The Broad Institute Genomics Platform"/>
            <consortium name="The Broad Institute Genome Sequencing Center for Infectious Disease"/>
            <person name="Wu L."/>
            <person name="Ma J."/>
        </authorList>
    </citation>
    <scope>NUCLEOTIDE SEQUENCE [LARGE SCALE GENOMIC DNA]</scope>
    <source>
        <strain evidence="5">JCM 16540</strain>
    </source>
</reference>
<evidence type="ECO:0000313" key="4">
    <source>
        <dbReference type="EMBL" id="GAA3556224.1"/>
    </source>
</evidence>
<dbReference type="SUPFAM" id="SSF51735">
    <property type="entry name" value="NAD(P)-binding Rossmann-fold domains"/>
    <property type="match status" value="1"/>
</dbReference>
<dbReference type="InterPro" id="IPR006140">
    <property type="entry name" value="D-isomer_DH_NAD-bd"/>
</dbReference>
<evidence type="ECO:0000259" key="3">
    <source>
        <dbReference type="Pfam" id="PF02826"/>
    </source>
</evidence>
<name>A0ABP6WYS4_9ACTN</name>
<feature type="domain" description="D-isomer specific 2-hydroxyacid dehydrogenase NAD-binding" evidence="3">
    <location>
        <begin position="103"/>
        <end position="270"/>
    </location>
</feature>
<dbReference type="SUPFAM" id="SSF52283">
    <property type="entry name" value="Formate/glycerate dehydrogenase catalytic domain-like"/>
    <property type="match status" value="1"/>
</dbReference>
<dbReference type="Pfam" id="PF02826">
    <property type="entry name" value="2-Hacid_dh_C"/>
    <property type="match status" value="1"/>
</dbReference>
<comment type="caution">
    <text evidence="4">The sequence shown here is derived from an EMBL/GenBank/DDBJ whole genome shotgun (WGS) entry which is preliminary data.</text>
</comment>
<evidence type="ECO:0000256" key="2">
    <source>
        <dbReference type="ARBA" id="ARBA00023027"/>
    </source>
</evidence>
<gene>
    <name evidence="4" type="ORF">GCM10022197_09220</name>
</gene>
<sequence>MVTVVCVPDPDAVQLLGDLPEGVEVVVWNGEPDHPDRLGETTFWVPQVEDSRDLERKLAAMPELKVMQLLSAGVEDVIGKIPDGVQLCDARGVHGGPVSELVLTMILGVFRRLPTFVRAQERGAWEDAQGEDLVDKQVLIVGAGDLGEQTAKRLVGFGAKPVLVAHSARDGVHATSELPDLLPHADVVVLTVPLTPDTEGMVDAAFLAAMPDRALLVNVARGKVVDTDALLAEVTSGRLRAALDVVEPEPLPEGHPLWSVEDVLITPHAAGNVKESGPRAYALVRAQLERFVKGEDLENVVTGQY</sequence>
<protein>
    <submittedName>
        <fullName evidence="4">2-hydroxyacid dehydrogenase</fullName>
    </submittedName>
</protein>
<proteinExistence type="predicted"/>
<keyword evidence="2" id="KW-0520">NAD</keyword>
<accession>A0ABP6WYS4</accession>